<proteinExistence type="predicted"/>
<evidence type="ECO:0000313" key="2">
    <source>
        <dbReference type="Proteomes" id="UP000605986"/>
    </source>
</evidence>
<organism evidence="1 2">
    <name type="scientific">Fusarium austroafricanum</name>
    <dbReference type="NCBI Taxonomy" id="2364996"/>
    <lineage>
        <taxon>Eukaryota</taxon>
        <taxon>Fungi</taxon>
        <taxon>Dikarya</taxon>
        <taxon>Ascomycota</taxon>
        <taxon>Pezizomycotina</taxon>
        <taxon>Sordariomycetes</taxon>
        <taxon>Hypocreomycetidae</taxon>
        <taxon>Hypocreales</taxon>
        <taxon>Nectriaceae</taxon>
        <taxon>Fusarium</taxon>
        <taxon>Fusarium concolor species complex</taxon>
    </lineage>
</organism>
<gene>
    <name evidence="1" type="ORF">F53441_12315</name>
</gene>
<dbReference type="EMBL" id="JAADJG010000661">
    <property type="protein sequence ID" value="KAF4440367.1"/>
    <property type="molecule type" value="Genomic_DNA"/>
</dbReference>
<dbReference type="AlphaFoldDB" id="A0A8H4JYV8"/>
<sequence>MNAKDDLSPPGQPGKPFPDQRDTFRFFFLPVDPADTSSRRARLRAYFTFMRPGYEQRLQIAWEKSLNKTLVHLWEEKVKVVPTRWLEYKVDKVMWEVWFKNFPAGIAFKWPWDFEPTRSLIAGEDTDGAYAMYRLRRFNEEPEIDPLITSSFRETADRLEWTFCGKPKDEGMEVLARVEDVWLARCPHDKEEIEEWLNYWRYTLTGDRKYCHPFIASSKR</sequence>
<reference evidence="1" key="1">
    <citation type="submission" date="2020-01" db="EMBL/GenBank/DDBJ databases">
        <title>Identification and distribution of gene clusters putatively required for synthesis of sphingolipid metabolism inhibitors in phylogenetically diverse species of the filamentous fungus Fusarium.</title>
        <authorList>
            <person name="Kim H.-S."/>
            <person name="Busman M."/>
            <person name="Brown D.W."/>
            <person name="Divon H."/>
            <person name="Uhlig S."/>
            <person name="Proctor R.H."/>
        </authorList>
    </citation>
    <scope>NUCLEOTIDE SEQUENCE</scope>
    <source>
        <strain evidence="1">NRRL 53441</strain>
    </source>
</reference>
<protein>
    <submittedName>
        <fullName evidence="1">Uncharacterized protein</fullName>
    </submittedName>
</protein>
<dbReference type="OrthoDB" id="5039969at2759"/>
<name>A0A8H4JYV8_9HYPO</name>
<dbReference type="Proteomes" id="UP000605986">
    <property type="component" value="Unassembled WGS sequence"/>
</dbReference>
<keyword evidence="2" id="KW-1185">Reference proteome</keyword>
<accession>A0A8H4JYV8</accession>
<comment type="caution">
    <text evidence="1">The sequence shown here is derived from an EMBL/GenBank/DDBJ whole genome shotgun (WGS) entry which is preliminary data.</text>
</comment>
<evidence type="ECO:0000313" key="1">
    <source>
        <dbReference type="EMBL" id="KAF4440367.1"/>
    </source>
</evidence>